<dbReference type="Pfam" id="PF05128">
    <property type="entry name" value="DUF697"/>
    <property type="match status" value="1"/>
</dbReference>
<evidence type="ECO:0000256" key="2">
    <source>
        <dbReference type="ARBA" id="ARBA00022692"/>
    </source>
</evidence>
<evidence type="ECO:0000313" key="7">
    <source>
        <dbReference type="Proteomes" id="UP001241110"/>
    </source>
</evidence>
<dbReference type="RefSeq" id="WP_313984376.1">
    <property type="nucleotide sequence ID" value="NZ_JASJOS010000012.1"/>
</dbReference>
<dbReference type="GO" id="GO:0016020">
    <property type="term" value="C:membrane"/>
    <property type="evidence" value="ECO:0007669"/>
    <property type="project" value="UniProtKB-SubCell"/>
</dbReference>
<protein>
    <submittedName>
        <fullName evidence="6">DUF697 domain-containing protein</fullName>
    </submittedName>
</protein>
<accession>A0AAE3QUS0</accession>
<feature type="transmembrane region" description="Helical" evidence="5">
    <location>
        <begin position="12"/>
        <end position="35"/>
    </location>
</feature>
<dbReference type="AlphaFoldDB" id="A0AAE3QUS0"/>
<dbReference type="InterPro" id="IPR021147">
    <property type="entry name" value="DUF697"/>
</dbReference>
<keyword evidence="2 5" id="KW-0812">Transmembrane</keyword>
<feature type="transmembrane region" description="Helical" evidence="5">
    <location>
        <begin position="41"/>
        <end position="66"/>
    </location>
</feature>
<organism evidence="6 7">
    <name type="scientific">Xanthocytophaga flava</name>
    <dbReference type="NCBI Taxonomy" id="3048013"/>
    <lineage>
        <taxon>Bacteria</taxon>
        <taxon>Pseudomonadati</taxon>
        <taxon>Bacteroidota</taxon>
        <taxon>Cytophagia</taxon>
        <taxon>Cytophagales</taxon>
        <taxon>Rhodocytophagaceae</taxon>
        <taxon>Xanthocytophaga</taxon>
    </lineage>
</organism>
<evidence type="ECO:0000256" key="1">
    <source>
        <dbReference type="ARBA" id="ARBA00004141"/>
    </source>
</evidence>
<evidence type="ECO:0000256" key="3">
    <source>
        <dbReference type="ARBA" id="ARBA00022989"/>
    </source>
</evidence>
<keyword evidence="3 5" id="KW-1133">Transmembrane helix</keyword>
<reference evidence="6" key="1">
    <citation type="submission" date="2023-05" db="EMBL/GenBank/DDBJ databases">
        <authorList>
            <person name="Zhang X."/>
        </authorList>
    </citation>
    <scope>NUCLEOTIDE SEQUENCE</scope>
    <source>
        <strain evidence="6">YF14B1</strain>
    </source>
</reference>
<sequence>MMTQIKRLATAIGILFLVLFIIIIFNQLMQVYLYASTVNHTLGIVVLTVFTTVFVVLLVAPVVLFFRLPKPLLAPDSEDDMPAYIPQLSARLAKNKLLLGHSFDWSQKEELQRALYVLDAQANEIIQKTARNVFLSTSISQNGKLDALMVFSTHTKMIWDIAHIYYQRPSLKDMISLYANVGTTTLLATQIEDLDISEQLEPVLGTVLQGSAVRSIPFIGPLSSVIMDSLLEGSVNAFLTLRVGVITKRYCGTLEPFNPKKARKAAIAEASVMLKVLVLQVSGQVVNAILKTARNAGSNTVRSGMELAGKATRNVKRGFFGWFRSAASEPSQEQ</sequence>
<evidence type="ECO:0000256" key="5">
    <source>
        <dbReference type="SAM" id="Phobius"/>
    </source>
</evidence>
<evidence type="ECO:0000256" key="4">
    <source>
        <dbReference type="ARBA" id="ARBA00023136"/>
    </source>
</evidence>
<evidence type="ECO:0000313" key="6">
    <source>
        <dbReference type="EMBL" id="MDJ1483875.1"/>
    </source>
</evidence>
<proteinExistence type="predicted"/>
<dbReference type="Proteomes" id="UP001241110">
    <property type="component" value="Unassembled WGS sequence"/>
</dbReference>
<comment type="subcellular location">
    <subcellularLocation>
        <location evidence="1">Membrane</location>
        <topology evidence="1">Multi-pass membrane protein</topology>
    </subcellularLocation>
</comment>
<gene>
    <name evidence="6" type="ORF">QNI16_25465</name>
</gene>
<comment type="caution">
    <text evidence="6">The sequence shown here is derived from an EMBL/GenBank/DDBJ whole genome shotgun (WGS) entry which is preliminary data.</text>
</comment>
<keyword evidence="4 5" id="KW-0472">Membrane</keyword>
<name>A0AAE3QUS0_9BACT</name>
<dbReference type="EMBL" id="JASJOS010000012">
    <property type="protein sequence ID" value="MDJ1483875.1"/>
    <property type="molecule type" value="Genomic_DNA"/>
</dbReference>